<dbReference type="Proteomes" id="UP001165986">
    <property type="component" value="Unassembled WGS sequence"/>
</dbReference>
<name>A0AA40VUA4_9NOST</name>
<proteinExistence type="predicted"/>
<keyword evidence="1" id="KW-0812">Transmembrane</keyword>
<dbReference type="AlphaFoldDB" id="A0AA40VUA4"/>
<dbReference type="EMBL" id="VJXY01000051">
    <property type="protein sequence ID" value="MBD6619937.1"/>
    <property type="molecule type" value="Genomic_DNA"/>
</dbReference>
<keyword evidence="1" id="KW-0472">Membrane</keyword>
<accession>A0AA40VUA4</accession>
<gene>
    <name evidence="2" type="ORF">FNW02_30075</name>
</gene>
<keyword evidence="3" id="KW-1185">Reference proteome</keyword>
<feature type="transmembrane region" description="Helical" evidence="1">
    <location>
        <begin position="7"/>
        <end position="29"/>
    </location>
</feature>
<reference evidence="2" key="1">
    <citation type="submission" date="2019-07" db="EMBL/GenBank/DDBJ databases">
        <title>Toxilogical consequences of a new and cryptic species of cyanobacteria (Komarekiella delphini-convector) recovered from the epidermis of a bottlenose dolphin and 1500 ft. in the air.</title>
        <authorList>
            <person name="Brown A.O."/>
            <person name="Dvorak P."/>
            <person name="Villanueva C.D."/>
            <person name="Foss A.J."/>
            <person name="Garvey A.D."/>
            <person name="Gibson Q.A."/>
            <person name="Johansen J.R."/>
            <person name="Casamatta D.A."/>
        </authorList>
    </citation>
    <scope>NUCLEOTIDE SEQUENCE</scope>
    <source>
        <strain evidence="2">SJRDD-AB1</strain>
    </source>
</reference>
<feature type="transmembrane region" description="Helical" evidence="1">
    <location>
        <begin position="41"/>
        <end position="63"/>
    </location>
</feature>
<sequence>MFYSLTIYLGIVAYSVIAYFIFTEWLFFFMSDKEMNPGQRFWSRIILFIATLVWPIIVPFAYLELLRFHKKYKKDIDLLISRTDEQI</sequence>
<keyword evidence="1" id="KW-1133">Transmembrane helix</keyword>
<protein>
    <submittedName>
        <fullName evidence="2">Uncharacterized protein</fullName>
    </submittedName>
</protein>
<organism evidence="2 3">
    <name type="scientific">Komarekiella delphini-convector SJRDD-AB1</name>
    <dbReference type="NCBI Taxonomy" id="2593771"/>
    <lineage>
        <taxon>Bacteria</taxon>
        <taxon>Bacillati</taxon>
        <taxon>Cyanobacteriota</taxon>
        <taxon>Cyanophyceae</taxon>
        <taxon>Nostocales</taxon>
        <taxon>Nostocaceae</taxon>
        <taxon>Komarekiella</taxon>
        <taxon>Komarekiella delphini-convector</taxon>
    </lineage>
</organism>
<comment type="caution">
    <text evidence="2">The sequence shown here is derived from an EMBL/GenBank/DDBJ whole genome shotgun (WGS) entry which is preliminary data.</text>
</comment>
<evidence type="ECO:0000313" key="2">
    <source>
        <dbReference type="EMBL" id="MBD6619937.1"/>
    </source>
</evidence>
<evidence type="ECO:0000256" key="1">
    <source>
        <dbReference type="SAM" id="Phobius"/>
    </source>
</evidence>
<evidence type="ECO:0000313" key="3">
    <source>
        <dbReference type="Proteomes" id="UP001165986"/>
    </source>
</evidence>